<accession>A0A4V3DDT6</accession>
<keyword evidence="9" id="KW-1185">Reference proteome</keyword>
<evidence type="ECO:0000313" key="9">
    <source>
        <dbReference type="Proteomes" id="UP000295292"/>
    </source>
</evidence>
<name>A0A4V3DDT6_9SPHI</name>
<feature type="transmembrane region" description="Helical" evidence="7">
    <location>
        <begin position="21"/>
        <end position="37"/>
    </location>
</feature>
<evidence type="ECO:0000256" key="7">
    <source>
        <dbReference type="SAM" id="Phobius"/>
    </source>
</evidence>
<evidence type="ECO:0000256" key="4">
    <source>
        <dbReference type="ARBA" id="ARBA00022692"/>
    </source>
</evidence>
<feature type="transmembrane region" description="Helical" evidence="7">
    <location>
        <begin position="113"/>
        <end position="135"/>
    </location>
</feature>
<evidence type="ECO:0000256" key="2">
    <source>
        <dbReference type="ARBA" id="ARBA00006679"/>
    </source>
</evidence>
<dbReference type="RefSeq" id="WP_133584288.1">
    <property type="nucleotide sequence ID" value="NZ_SNYV01000013.1"/>
</dbReference>
<evidence type="ECO:0000313" key="8">
    <source>
        <dbReference type="EMBL" id="TDQ78028.1"/>
    </source>
</evidence>
<organism evidence="8 9">
    <name type="scientific">Sphingobacterium yanglingense</name>
    <dbReference type="NCBI Taxonomy" id="1437280"/>
    <lineage>
        <taxon>Bacteria</taxon>
        <taxon>Pseudomonadati</taxon>
        <taxon>Bacteroidota</taxon>
        <taxon>Sphingobacteriia</taxon>
        <taxon>Sphingobacteriales</taxon>
        <taxon>Sphingobacteriaceae</taxon>
        <taxon>Sphingobacterium</taxon>
    </lineage>
</organism>
<gene>
    <name evidence="8" type="ORF">CLV99_2004</name>
</gene>
<feature type="transmembrane region" description="Helical" evidence="7">
    <location>
        <begin position="83"/>
        <end position="101"/>
    </location>
</feature>
<dbReference type="OrthoDB" id="680764at2"/>
<dbReference type="PANTHER" id="PTHR33452:SF1">
    <property type="entry name" value="INNER MEMBRANE PROTEIN YPHA-RELATED"/>
    <property type="match status" value="1"/>
</dbReference>
<comment type="similarity">
    <text evidence="2">Belongs to the DoxX family.</text>
</comment>
<feature type="transmembrane region" description="Helical" evidence="7">
    <location>
        <begin position="57"/>
        <end position="76"/>
    </location>
</feature>
<evidence type="ECO:0000256" key="3">
    <source>
        <dbReference type="ARBA" id="ARBA00022475"/>
    </source>
</evidence>
<dbReference type="AlphaFoldDB" id="A0A4V3DDT6"/>
<keyword evidence="3" id="KW-1003">Cell membrane</keyword>
<dbReference type="InterPro" id="IPR051907">
    <property type="entry name" value="DoxX-like_oxidoreductase"/>
</dbReference>
<dbReference type="Pfam" id="PF07681">
    <property type="entry name" value="DoxX"/>
    <property type="match status" value="1"/>
</dbReference>
<dbReference type="GO" id="GO:0005886">
    <property type="term" value="C:plasma membrane"/>
    <property type="evidence" value="ECO:0007669"/>
    <property type="project" value="UniProtKB-SubCell"/>
</dbReference>
<reference evidence="8 9" key="1">
    <citation type="submission" date="2019-03" db="EMBL/GenBank/DDBJ databases">
        <title>Genomic Encyclopedia of Archaeal and Bacterial Type Strains, Phase II (KMG-II): from individual species to whole genera.</title>
        <authorList>
            <person name="Goeker M."/>
        </authorList>
    </citation>
    <scope>NUCLEOTIDE SEQUENCE [LARGE SCALE GENOMIC DNA]</scope>
    <source>
        <strain evidence="8 9">DSM 28353</strain>
    </source>
</reference>
<evidence type="ECO:0000256" key="1">
    <source>
        <dbReference type="ARBA" id="ARBA00004651"/>
    </source>
</evidence>
<protein>
    <submittedName>
        <fullName evidence="8">Putative membrane protein YphA (DoxX/SURF4 family)</fullName>
    </submittedName>
</protein>
<dbReference type="Proteomes" id="UP000295292">
    <property type="component" value="Unassembled WGS sequence"/>
</dbReference>
<comment type="subcellular location">
    <subcellularLocation>
        <location evidence="1">Cell membrane</location>
        <topology evidence="1">Multi-pass membrane protein</topology>
    </subcellularLocation>
</comment>
<keyword evidence="6 7" id="KW-0472">Membrane</keyword>
<evidence type="ECO:0000256" key="6">
    <source>
        <dbReference type="ARBA" id="ARBA00023136"/>
    </source>
</evidence>
<comment type="caution">
    <text evidence="8">The sequence shown here is derived from an EMBL/GenBank/DDBJ whole genome shotgun (WGS) entry which is preliminary data.</text>
</comment>
<keyword evidence="4 7" id="KW-0812">Transmembrane</keyword>
<dbReference type="EMBL" id="SNYV01000013">
    <property type="protein sequence ID" value="TDQ78028.1"/>
    <property type="molecule type" value="Genomic_DNA"/>
</dbReference>
<dbReference type="InterPro" id="IPR032808">
    <property type="entry name" value="DoxX"/>
</dbReference>
<sequence length="148" mass="16900">MNLIHSIEHWGDRHHPQWLDYFRIALGVIILAKGISFVNDQEAVRRLIEQTNFQLSIWGAVHYVVFTHLVGGLFIIFGFQTRLAALLIFPVVVGAVFFVNITRGFSFLNSELWLSVVVLVLLAVFMIVGSGRFSLDHMMNKPGYRRSI</sequence>
<proteinExistence type="inferred from homology"/>
<dbReference type="PANTHER" id="PTHR33452">
    <property type="entry name" value="OXIDOREDUCTASE CATD-RELATED"/>
    <property type="match status" value="1"/>
</dbReference>
<keyword evidence="5 7" id="KW-1133">Transmembrane helix</keyword>
<evidence type="ECO:0000256" key="5">
    <source>
        <dbReference type="ARBA" id="ARBA00022989"/>
    </source>
</evidence>